<keyword evidence="2" id="KW-1185">Reference proteome</keyword>
<protein>
    <submittedName>
        <fullName evidence="1">ENR1 protein</fullName>
    </submittedName>
</protein>
<name>A0A7K7VUK6_EUDEL</name>
<feature type="non-terminal residue" evidence="1">
    <location>
        <position position="89"/>
    </location>
</feature>
<dbReference type="Proteomes" id="UP000533954">
    <property type="component" value="Unassembled WGS sequence"/>
</dbReference>
<organism evidence="1 2">
    <name type="scientific">Eudromia elegans</name>
    <name type="common">Elegant crested-tinamou</name>
    <dbReference type="NCBI Taxonomy" id="8805"/>
    <lineage>
        <taxon>Eukaryota</taxon>
        <taxon>Metazoa</taxon>
        <taxon>Chordata</taxon>
        <taxon>Craniata</taxon>
        <taxon>Vertebrata</taxon>
        <taxon>Euteleostomi</taxon>
        <taxon>Archelosauria</taxon>
        <taxon>Archosauria</taxon>
        <taxon>Dinosauria</taxon>
        <taxon>Saurischia</taxon>
        <taxon>Theropoda</taxon>
        <taxon>Coelurosauria</taxon>
        <taxon>Aves</taxon>
        <taxon>Palaeognathae</taxon>
        <taxon>Tinamiformes</taxon>
        <taxon>Tinamidae</taxon>
        <taxon>Eudromia</taxon>
    </lineage>
</organism>
<dbReference type="OrthoDB" id="9950230at2759"/>
<sequence>NKNLELCWHNQTKRESNPFMTIPKLKDFWMTPESRSDSWKVPDGMFWVCGKRAYHTLAKEWRGTCTIGIIQPGFFLLPKSRENTLRVPL</sequence>
<dbReference type="EMBL" id="VZSX01000499">
    <property type="protein sequence ID" value="NXA44174.1"/>
    <property type="molecule type" value="Genomic_DNA"/>
</dbReference>
<gene>
    <name evidence="1" type="primary">Erv31_7</name>
    <name evidence="1" type="ORF">EUDELE_R14598</name>
</gene>
<dbReference type="AlphaFoldDB" id="A0A7K7VUK6"/>
<evidence type="ECO:0000313" key="1">
    <source>
        <dbReference type="EMBL" id="NXA44174.1"/>
    </source>
</evidence>
<accession>A0A7K7VUK6</accession>
<reference evidence="1 2" key="1">
    <citation type="submission" date="2019-09" db="EMBL/GenBank/DDBJ databases">
        <title>Bird 10,000 Genomes (B10K) Project - Family phase.</title>
        <authorList>
            <person name="Zhang G."/>
        </authorList>
    </citation>
    <scope>NUCLEOTIDE SEQUENCE [LARGE SCALE GENOMIC DNA]</scope>
    <source>
        <strain evidence="1">B10K-LSUMZ-16893</strain>
    </source>
</reference>
<evidence type="ECO:0000313" key="2">
    <source>
        <dbReference type="Proteomes" id="UP000533954"/>
    </source>
</evidence>
<comment type="caution">
    <text evidence="1">The sequence shown here is derived from an EMBL/GenBank/DDBJ whole genome shotgun (WGS) entry which is preliminary data.</text>
</comment>
<proteinExistence type="predicted"/>
<feature type="non-terminal residue" evidence="1">
    <location>
        <position position="1"/>
    </location>
</feature>